<proteinExistence type="predicted"/>
<feature type="region of interest" description="Disordered" evidence="1">
    <location>
        <begin position="90"/>
        <end position="109"/>
    </location>
</feature>
<evidence type="ECO:0000313" key="3">
    <source>
        <dbReference type="Proteomes" id="UP000738349"/>
    </source>
</evidence>
<name>A0A9P9EI60_9HYPO</name>
<gene>
    <name evidence="2" type="ORF">EDB81DRAFT_761873</name>
</gene>
<evidence type="ECO:0000256" key="1">
    <source>
        <dbReference type="SAM" id="MobiDB-lite"/>
    </source>
</evidence>
<dbReference type="AlphaFoldDB" id="A0A9P9EI60"/>
<organism evidence="2 3">
    <name type="scientific">Dactylonectria macrodidyma</name>
    <dbReference type="NCBI Taxonomy" id="307937"/>
    <lineage>
        <taxon>Eukaryota</taxon>
        <taxon>Fungi</taxon>
        <taxon>Dikarya</taxon>
        <taxon>Ascomycota</taxon>
        <taxon>Pezizomycotina</taxon>
        <taxon>Sordariomycetes</taxon>
        <taxon>Hypocreomycetidae</taxon>
        <taxon>Hypocreales</taxon>
        <taxon>Nectriaceae</taxon>
        <taxon>Dactylonectria</taxon>
    </lineage>
</organism>
<accession>A0A9P9EI60</accession>
<sequence length="109" mass="11909">MILNSSSCRALAAGVTRSSNVRLSPWTMWSSSQTGYLWSLFPERFMGRLLLRGNWGSGISGSTVFASSNMIWVTGEGKLQAEHEIAPSKVPRSGLSDVDSHCPYDGIRD</sequence>
<keyword evidence="3" id="KW-1185">Reference proteome</keyword>
<dbReference type="Proteomes" id="UP000738349">
    <property type="component" value="Unassembled WGS sequence"/>
</dbReference>
<feature type="compositionally biased region" description="Basic and acidic residues" evidence="1">
    <location>
        <begin position="98"/>
        <end position="109"/>
    </location>
</feature>
<protein>
    <submittedName>
        <fullName evidence="2">Uncharacterized protein</fullName>
    </submittedName>
</protein>
<dbReference type="EMBL" id="JAGMUV010000012">
    <property type="protein sequence ID" value="KAH7137888.1"/>
    <property type="molecule type" value="Genomic_DNA"/>
</dbReference>
<reference evidence="2" key="1">
    <citation type="journal article" date="2021" name="Nat. Commun.">
        <title>Genetic determinants of endophytism in the Arabidopsis root mycobiome.</title>
        <authorList>
            <person name="Mesny F."/>
            <person name="Miyauchi S."/>
            <person name="Thiergart T."/>
            <person name="Pickel B."/>
            <person name="Atanasova L."/>
            <person name="Karlsson M."/>
            <person name="Huettel B."/>
            <person name="Barry K.W."/>
            <person name="Haridas S."/>
            <person name="Chen C."/>
            <person name="Bauer D."/>
            <person name="Andreopoulos W."/>
            <person name="Pangilinan J."/>
            <person name="LaButti K."/>
            <person name="Riley R."/>
            <person name="Lipzen A."/>
            <person name="Clum A."/>
            <person name="Drula E."/>
            <person name="Henrissat B."/>
            <person name="Kohler A."/>
            <person name="Grigoriev I.V."/>
            <person name="Martin F.M."/>
            <person name="Hacquard S."/>
        </authorList>
    </citation>
    <scope>NUCLEOTIDE SEQUENCE</scope>
    <source>
        <strain evidence="2">MPI-CAGE-AT-0147</strain>
    </source>
</reference>
<comment type="caution">
    <text evidence="2">The sequence shown here is derived from an EMBL/GenBank/DDBJ whole genome shotgun (WGS) entry which is preliminary data.</text>
</comment>
<evidence type="ECO:0000313" key="2">
    <source>
        <dbReference type="EMBL" id="KAH7137888.1"/>
    </source>
</evidence>